<sequence length="132" mass="14388">MALLKPAAKEARMDFEKLMQANLDLVFGERDPTQRISAIRNIYDENAELHEPERSARGHEAISQAVTDVLEHLPPDFVFTAIRPALGHNGVGRLQWGAGPAGGPFAVTGTDVAHVEGGLIRTLHVFLDQSEP</sequence>
<dbReference type="Proteomes" id="UP000239434">
    <property type="component" value="Unassembled WGS sequence"/>
</dbReference>
<evidence type="ECO:0000259" key="1">
    <source>
        <dbReference type="Pfam" id="PF12680"/>
    </source>
</evidence>
<dbReference type="AlphaFoldDB" id="A0A2S9IJ81"/>
<feature type="domain" description="SnoaL-like" evidence="1">
    <location>
        <begin position="34"/>
        <end position="121"/>
    </location>
</feature>
<gene>
    <name evidence="2" type="ORF">C5748_26200</name>
</gene>
<dbReference type="Gene3D" id="3.10.450.50">
    <property type="match status" value="1"/>
</dbReference>
<dbReference type="Pfam" id="PF12680">
    <property type="entry name" value="SnoaL_2"/>
    <property type="match status" value="1"/>
</dbReference>
<proteinExistence type="predicted"/>
<keyword evidence="3" id="KW-1185">Reference proteome</keyword>
<dbReference type="SUPFAM" id="SSF54427">
    <property type="entry name" value="NTF2-like"/>
    <property type="match status" value="1"/>
</dbReference>
<evidence type="ECO:0000313" key="3">
    <source>
        <dbReference type="Proteomes" id="UP000239434"/>
    </source>
</evidence>
<organism evidence="2 3">
    <name type="scientific">Phyllobacterium phragmitis</name>
    <dbReference type="NCBI Taxonomy" id="2670329"/>
    <lineage>
        <taxon>Bacteria</taxon>
        <taxon>Pseudomonadati</taxon>
        <taxon>Pseudomonadota</taxon>
        <taxon>Alphaproteobacteria</taxon>
        <taxon>Hyphomicrobiales</taxon>
        <taxon>Phyllobacteriaceae</taxon>
        <taxon>Phyllobacterium</taxon>
    </lineage>
</organism>
<dbReference type="EMBL" id="PVBR01000039">
    <property type="protein sequence ID" value="PRD40577.1"/>
    <property type="molecule type" value="Genomic_DNA"/>
</dbReference>
<evidence type="ECO:0000313" key="2">
    <source>
        <dbReference type="EMBL" id="PRD40577.1"/>
    </source>
</evidence>
<accession>A0A2S9IJ81</accession>
<reference evidence="2 3" key="1">
    <citation type="submission" date="2018-02" db="EMBL/GenBank/DDBJ databases">
        <title>The draft genome of Phyllobacterium sp. 1N-3.</title>
        <authorList>
            <person name="Liu L."/>
            <person name="Li L."/>
            <person name="Zhang X."/>
            <person name="Wang T."/>
            <person name="Liang L."/>
        </authorList>
    </citation>
    <scope>NUCLEOTIDE SEQUENCE [LARGE SCALE GENOMIC DNA]</scope>
    <source>
        <strain evidence="2 3">1N-3</strain>
    </source>
</reference>
<protein>
    <recommendedName>
        <fullName evidence="1">SnoaL-like domain-containing protein</fullName>
    </recommendedName>
</protein>
<dbReference type="InterPro" id="IPR032710">
    <property type="entry name" value="NTF2-like_dom_sf"/>
</dbReference>
<dbReference type="InterPro" id="IPR037401">
    <property type="entry name" value="SnoaL-like"/>
</dbReference>
<comment type="caution">
    <text evidence="2">The sequence shown here is derived from an EMBL/GenBank/DDBJ whole genome shotgun (WGS) entry which is preliminary data.</text>
</comment>
<name>A0A2S9IJ81_9HYPH</name>